<gene>
    <name evidence="12 14" type="primary">nth</name>
    <name evidence="14" type="ORF">HYG85_12420</name>
</gene>
<dbReference type="NCBIfam" id="TIGR01083">
    <property type="entry name" value="nth"/>
    <property type="match status" value="1"/>
</dbReference>
<keyword evidence="8 12" id="KW-0238">DNA-binding</keyword>
<comment type="similarity">
    <text evidence="1 12">Belongs to the Nth/MutY family.</text>
</comment>
<comment type="function">
    <text evidence="12">DNA repair enzyme that has both DNA N-glycosylase activity and AP-lyase activity. The DNA N-glycosylase activity releases various damaged pyrimidines from DNA by cleaving the N-glycosidic bond, leaving an AP (apurinic/apyrimidinic) site. The AP-lyase activity cleaves the phosphodiester bond 3' to the AP site by a beta-elimination, leaving a 3'-terminal unsaturated sugar and a product with a terminal 5'-phosphate.</text>
</comment>
<dbReference type="PANTHER" id="PTHR10359">
    <property type="entry name" value="A/G-SPECIFIC ADENINE GLYCOSYLASE/ENDONUCLEASE III"/>
    <property type="match status" value="1"/>
</dbReference>
<evidence type="ECO:0000256" key="8">
    <source>
        <dbReference type="ARBA" id="ARBA00023125"/>
    </source>
</evidence>
<dbReference type="FunFam" id="1.10.340.30:FF:000001">
    <property type="entry name" value="Endonuclease III"/>
    <property type="match status" value="1"/>
</dbReference>
<evidence type="ECO:0000256" key="9">
    <source>
        <dbReference type="ARBA" id="ARBA00023204"/>
    </source>
</evidence>
<proteinExistence type="inferred from homology"/>
<dbReference type="GO" id="GO:0003677">
    <property type="term" value="F:DNA binding"/>
    <property type="evidence" value="ECO:0007669"/>
    <property type="project" value="UniProtKB-UniRule"/>
</dbReference>
<dbReference type="Gene3D" id="1.10.340.30">
    <property type="entry name" value="Hypothetical protein, domain 2"/>
    <property type="match status" value="1"/>
</dbReference>
<dbReference type="SMART" id="SM00478">
    <property type="entry name" value="ENDO3c"/>
    <property type="match status" value="1"/>
</dbReference>
<dbReference type="PIRSF" id="PIRSF001435">
    <property type="entry name" value="Nth"/>
    <property type="match status" value="1"/>
</dbReference>
<feature type="binding site" evidence="12">
    <location>
        <position position="189"/>
    </location>
    <ligand>
        <name>[4Fe-4S] cluster</name>
        <dbReference type="ChEBI" id="CHEBI:49883"/>
    </ligand>
</feature>
<feature type="domain" description="HhH-GPD" evidence="13">
    <location>
        <begin position="40"/>
        <end position="187"/>
    </location>
</feature>
<dbReference type="SMART" id="SM00525">
    <property type="entry name" value="FES"/>
    <property type="match status" value="1"/>
</dbReference>
<dbReference type="InterPro" id="IPR000445">
    <property type="entry name" value="HhH_motif"/>
</dbReference>
<keyword evidence="3 12" id="KW-0479">Metal-binding</keyword>
<reference evidence="14 15" key="1">
    <citation type="submission" date="2020-07" db="EMBL/GenBank/DDBJ databases">
        <title>Vallitalea guaymasensis genome.</title>
        <authorList>
            <person name="Postec A."/>
        </authorList>
    </citation>
    <scope>NUCLEOTIDE SEQUENCE [LARGE SCALE GENOMIC DNA]</scope>
    <source>
        <strain evidence="14 15">Ra1766G1</strain>
    </source>
</reference>
<dbReference type="InterPro" id="IPR004035">
    <property type="entry name" value="Endouclease-III_FeS-bd_BS"/>
</dbReference>
<keyword evidence="5 12" id="KW-0378">Hydrolase</keyword>
<evidence type="ECO:0000313" key="15">
    <source>
        <dbReference type="Proteomes" id="UP000677305"/>
    </source>
</evidence>
<dbReference type="AlphaFoldDB" id="A0A8J8MB57"/>
<dbReference type="GO" id="GO:0051539">
    <property type="term" value="F:4 iron, 4 sulfur cluster binding"/>
    <property type="evidence" value="ECO:0007669"/>
    <property type="project" value="UniProtKB-UniRule"/>
</dbReference>
<dbReference type="InterPro" id="IPR023170">
    <property type="entry name" value="HhH_base_excis_C"/>
</dbReference>
<dbReference type="PROSITE" id="PS00764">
    <property type="entry name" value="ENDONUCLEASE_III_1"/>
    <property type="match status" value="1"/>
</dbReference>
<evidence type="ECO:0000259" key="13">
    <source>
        <dbReference type="SMART" id="SM00478"/>
    </source>
</evidence>
<dbReference type="Pfam" id="PF10576">
    <property type="entry name" value="EndIII_4Fe-2S"/>
    <property type="match status" value="1"/>
</dbReference>
<evidence type="ECO:0000256" key="4">
    <source>
        <dbReference type="ARBA" id="ARBA00022763"/>
    </source>
</evidence>
<evidence type="ECO:0000256" key="10">
    <source>
        <dbReference type="ARBA" id="ARBA00023239"/>
    </source>
</evidence>
<comment type="cofactor">
    <cofactor evidence="12">
        <name>[4Fe-4S] cluster</name>
        <dbReference type="ChEBI" id="CHEBI:49883"/>
    </cofactor>
    <text evidence="12">Binds 1 [4Fe-4S] cluster.</text>
</comment>
<keyword evidence="10 12" id="KW-0456">Lyase</keyword>
<dbReference type="InterPro" id="IPR005759">
    <property type="entry name" value="Nth"/>
</dbReference>
<keyword evidence="14" id="KW-0540">Nuclease</keyword>
<evidence type="ECO:0000256" key="2">
    <source>
        <dbReference type="ARBA" id="ARBA00022485"/>
    </source>
</evidence>
<evidence type="ECO:0000256" key="6">
    <source>
        <dbReference type="ARBA" id="ARBA00023004"/>
    </source>
</evidence>
<keyword evidence="6 12" id="KW-0408">Iron</keyword>
<evidence type="ECO:0000256" key="3">
    <source>
        <dbReference type="ARBA" id="ARBA00022723"/>
    </source>
</evidence>
<organism evidence="14 15">
    <name type="scientific">Vallitalea guaymasensis</name>
    <dbReference type="NCBI Taxonomy" id="1185412"/>
    <lineage>
        <taxon>Bacteria</taxon>
        <taxon>Bacillati</taxon>
        <taxon>Bacillota</taxon>
        <taxon>Clostridia</taxon>
        <taxon>Lachnospirales</taxon>
        <taxon>Vallitaleaceae</taxon>
        <taxon>Vallitalea</taxon>
    </lineage>
</organism>
<feature type="binding site" evidence="12">
    <location>
        <position position="196"/>
    </location>
    <ligand>
        <name>[4Fe-4S] cluster</name>
        <dbReference type="ChEBI" id="CHEBI:49883"/>
    </ligand>
</feature>
<dbReference type="Proteomes" id="UP000677305">
    <property type="component" value="Chromosome"/>
</dbReference>
<dbReference type="EC" id="4.2.99.18" evidence="12"/>
<dbReference type="PANTHER" id="PTHR10359:SF18">
    <property type="entry name" value="ENDONUCLEASE III"/>
    <property type="match status" value="1"/>
</dbReference>
<evidence type="ECO:0000256" key="7">
    <source>
        <dbReference type="ARBA" id="ARBA00023014"/>
    </source>
</evidence>
<protein>
    <recommendedName>
        <fullName evidence="12">Endonuclease III</fullName>
        <ecNumber evidence="12">4.2.99.18</ecNumber>
    </recommendedName>
    <alternativeName>
        <fullName evidence="12">DNA-(apurinic or apyrimidinic site) lyase</fullName>
    </alternativeName>
</protein>
<dbReference type="KEGG" id="vgu:HYG85_12420"/>
<keyword evidence="15" id="KW-1185">Reference proteome</keyword>
<dbReference type="GO" id="GO:0140078">
    <property type="term" value="F:class I DNA-(apurinic or apyrimidinic site) endonuclease activity"/>
    <property type="evidence" value="ECO:0007669"/>
    <property type="project" value="UniProtKB-EC"/>
</dbReference>
<dbReference type="Pfam" id="PF00730">
    <property type="entry name" value="HhH-GPD"/>
    <property type="match status" value="1"/>
</dbReference>
<accession>A0A8J8MB57</accession>
<keyword evidence="11 12" id="KW-0326">Glycosidase</keyword>
<dbReference type="Gene3D" id="1.10.1670.10">
    <property type="entry name" value="Helix-hairpin-Helix base-excision DNA repair enzymes (C-terminal)"/>
    <property type="match status" value="1"/>
</dbReference>
<evidence type="ECO:0000256" key="5">
    <source>
        <dbReference type="ARBA" id="ARBA00022801"/>
    </source>
</evidence>
<keyword evidence="14" id="KW-0255">Endonuclease</keyword>
<dbReference type="InterPro" id="IPR011257">
    <property type="entry name" value="DNA_glycosylase"/>
</dbReference>
<sequence>MANNKTIKKVLNLLDENYPKDIKCYLDHENPWQLLIATILSAQCTDDRVNIVTKDLFRKYTSVKDFAEADISELEQDIRSTGFYRNKAKNIIGCCRTLLEQHDGQVPKDIEKLVKLQGVGRKTANVIRGNIYNIPSIVVDTHVKRISKKLGFTEYTDPVKIEFDLMEILPKEHWIRYNTQVIAHGRAICTARSPKCERCFLLPYCKTGLENMINVIDE</sequence>
<dbReference type="SUPFAM" id="SSF48150">
    <property type="entry name" value="DNA-glycosylase"/>
    <property type="match status" value="1"/>
</dbReference>
<dbReference type="EMBL" id="CP058561">
    <property type="protein sequence ID" value="QUH29661.1"/>
    <property type="molecule type" value="Genomic_DNA"/>
</dbReference>
<dbReference type="GO" id="GO:0019104">
    <property type="term" value="F:DNA N-glycosylase activity"/>
    <property type="evidence" value="ECO:0007669"/>
    <property type="project" value="UniProtKB-UniRule"/>
</dbReference>
<evidence type="ECO:0000256" key="11">
    <source>
        <dbReference type="ARBA" id="ARBA00023295"/>
    </source>
</evidence>
<keyword evidence="2 12" id="KW-0004">4Fe-4S</keyword>
<name>A0A8J8MB57_9FIRM</name>
<keyword evidence="7 12" id="KW-0411">Iron-sulfur</keyword>
<dbReference type="InterPro" id="IPR003651">
    <property type="entry name" value="Endonuclease3_FeS-loop_motif"/>
</dbReference>
<dbReference type="GO" id="GO:0006285">
    <property type="term" value="P:base-excision repair, AP site formation"/>
    <property type="evidence" value="ECO:0007669"/>
    <property type="project" value="TreeGrafter"/>
</dbReference>
<evidence type="ECO:0000313" key="14">
    <source>
        <dbReference type="EMBL" id="QUH29661.1"/>
    </source>
</evidence>
<keyword evidence="4 12" id="KW-0227">DNA damage</keyword>
<dbReference type="HAMAP" id="MF_00942">
    <property type="entry name" value="Nth"/>
    <property type="match status" value="1"/>
</dbReference>
<dbReference type="RefSeq" id="WP_212689927.1">
    <property type="nucleotide sequence ID" value="NZ_CP058561.1"/>
</dbReference>
<evidence type="ECO:0000256" key="1">
    <source>
        <dbReference type="ARBA" id="ARBA00008343"/>
    </source>
</evidence>
<comment type="catalytic activity">
    <reaction evidence="12">
        <text>2'-deoxyribonucleotide-(2'-deoxyribose 5'-phosphate)-2'-deoxyribonucleotide-DNA = a 3'-end 2'-deoxyribonucleotide-(2,3-dehydro-2,3-deoxyribose 5'-phosphate)-DNA + a 5'-end 5'-phospho-2'-deoxyribonucleoside-DNA + H(+)</text>
        <dbReference type="Rhea" id="RHEA:66592"/>
        <dbReference type="Rhea" id="RHEA-COMP:13180"/>
        <dbReference type="Rhea" id="RHEA-COMP:16897"/>
        <dbReference type="Rhea" id="RHEA-COMP:17067"/>
        <dbReference type="ChEBI" id="CHEBI:15378"/>
        <dbReference type="ChEBI" id="CHEBI:136412"/>
        <dbReference type="ChEBI" id="CHEBI:157695"/>
        <dbReference type="ChEBI" id="CHEBI:167181"/>
        <dbReference type="EC" id="4.2.99.18"/>
    </reaction>
</comment>
<feature type="binding site" evidence="12">
    <location>
        <position position="199"/>
    </location>
    <ligand>
        <name>[4Fe-4S] cluster</name>
        <dbReference type="ChEBI" id="CHEBI:49883"/>
    </ligand>
</feature>
<dbReference type="CDD" id="cd00056">
    <property type="entry name" value="ENDO3c"/>
    <property type="match status" value="1"/>
</dbReference>
<dbReference type="GO" id="GO:0046872">
    <property type="term" value="F:metal ion binding"/>
    <property type="evidence" value="ECO:0007669"/>
    <property type="project" value="UniProtKB-KW"/>
</dbReference>
<dbReference type="InterPro" id="IPR003265">
    <property type="entry name" value="HhH-GPD_domain"/>
</dbReference>
<feature type="binding site" evidence="12">
    <location>
        <position position="205"/>
    </location>
    <ligand>
        <name>[4Fe-4S] cluster</name>
        <dbReference type="ChEBI" id="CHEBI:49883"/>
    </ligand>
</feature>
<evidence type="ECO:0000256" key="12">
    <source>
        <dbReference type="HAMAP-Rule" id="MF_00942"/>
    </source>
</evidence>
<dbReference type="Pfam" id="PF00633">
    <property type="entry name" value="HHH"/>
    <property type="match status" value="1"/>
</dbReference>
<keyword evidence="9 12" id="KW-0234">DNA repair</keyword>
<dbReference type="FunFam" id="1.10.1670.10:FF:000001">
    <property type="entry name" value="Endonuclease III"/>
    <property type="match status" value="1"/>
</dbReference>